<evidence type="ECO:0000256" key="4">
    <source>
        <dbReference type="ARBA" id="ARBA00022927"/>
    </source>
</evidence>
<protein>
    <recommendedName>
        <fullName evidence="8">IBB domain-containing protein</fullName>
    </recommendedName>
</protein>
<dbReference type="InterPro" id="IPR002652">
    <property type="entry name" value="Importin-a_IBB"/>
</dbReference>
<dbReference type="SMART" id="SM00185">
    <property type="entry name" value="ARM"/>
    <property type="match status" value="8"/>
</dbReference>
<feature type="compositionally biased region" description="Polar residues" evidence="7">
    <location>
        <begin position="614"/>
        <end position="627"/>
    </location>
</feature>
<comment type="similarity">
    <text evidence="1">Belongs to the importin alpha family.</text>
</comment>
<dbReference type="EMBL" id="OA565857">
    <property type="protein sequence ID" value="CAD7197842.1"/>
    <property type="molecule type" value="Genomic_DNA"/>
</dbReference>
<dbReference type="PROSITE" id="PS50176">
    <property type="entry name" value="ARM_REPEAT"/>
    <property type="match status" value="3"/>
</dbReference>
<dbReference type="SUPFAM" id="SSF48371">
    <property type="entry name" value="ARM repeat"/>
    <property type="match status" value="1"/>
</dbReference>
<dbReference type="GO" id="GO:0006607">
    <property type="term" value="P:NLS-bearing protein import into nucleus"/>
    <property type="evidence" value="ECO:0007669"/>
    <property type="project" value="UniProtKB-ARBA"/>
</dbReference>
<keyword evidence="4" id="KW-0653">Protein transport</keyword>
<feature type="domain" description="IBB" evidence="8">
    <location>
        <begin position="37"/>
        <end position="100"/>
    </location>
</feature>
<dbReference type="Pfam" id="PF00514">
    <property type="entry name" value="Arm"/>
    <property type="match status" value="7"/>
</dbReference>
<dbReference type="Gene3D" id="1.20.5.690">
    <property type="entry name" value="Importin-alpha, importin-beta-binding domain"/>
    <property type="match status" value="1"/>
</dbReference>
<evidence type="ECO:0000313" key="9">
    <source>
        <dbReference type="EMBL" id="CAD7197842.1"/>
    </source>
</evidence>
<dbReference type="PROSITE" id="PS51214">
    <property type="entry name" value="IBB"/>
    <property type="match status" value="1"/>
</dbReference>
<evidence type="ECO:0000256" key="1">
    <source>
        <dbReference type="ARBA" id="ARBA00010394"/>
    </source>
</evidence>
<dbReference type="Pfam" id="PF01749">
    <property type="entry name" value="IBB"/>
    <property type="match status" value="1"/>
</dbReference>
<keyword evidence="2 6" id="KW-0813">Transport</keyword>
<dbReference type="InterPro" id="IPR032413">
    <property type="entry name" value="Arm_3"/>
</dbReference>
<feature type="repeat" description="ARM" evidence="5">
    <location>
        <begin position="242"/>
        <end position="270"/>
    </location>
</feature>
<dbReference type="AlphaFoldDB" id="A0A7R8VIY2"/>
<evidence type="ECO:0000256" key="2">
    <source>
        <dbReference type="ARBA" id="ARBA00022448"/>
    </source>
</evidence>
<dbReference type="Gene3D" id="1.25.10.10">
    <property type="entry name" value="Leucine-rich Repeat Variant"/>
    <property type="match status" value="1"/>
</dbReference>
<dbReference type="InterPro" id="IPR036975">
    <property type="entry name" value="Importin-a_IBB_sf"/>
</dbReference>
<dbReference type="GO" id="GO:0061608">
    <property type="term" value="F:nuclear import signal receptor activity"/>
    <property type="evidence" value="ECO:0007669"/>
    <property type="project" value="InterPro"/>
</dbReference>
<dbReference type="InterPro" id="IPR016024">
    <property type="entry name" value="ARM-type_fold"/>
</dbReference>
<evidence type="ECO:0000256" key="3">
    <source>
        <dbReference type="ARBA" id="ARBA00022737"/>
    </source>
</evidence>
<evidence type="ECO:0000256" key="5">
    <source>
        <dbReference type="PROSITE-ProRule" id="PRU00259"/>
    </source>
</evidence>
<dbReference type="InterPro" id="IPR011989">
    <property type="entry name" value="ARM-like"/>
</dbReference>
<gene>
    <name evidence="9" type="ORF">TDIB3V08_LOCUS4138</name>
</gene>
<dbReference type="FunFam" id="1.25.10.10:FF:000009">
    <property type="entry name" value="Importin subunit alpha"/>
    <property type="match status" value="1"/>
</dbReference>
<sequence>MAKGLLKAPLTDSVSVVRKKSMLQYQIARPQSPYPGRKMPLITQDENNAVASRLQSFKNKGKNVDEMRRRRNEVNIELRKARKDDQLLKRRNISVDDMGSPLQENNGQTNTPIMSIQQIMEGMDSSDETKQLTATQAARKTLSRERNPPIDAMIESGIVPKCVDFLTHYQNPSLQFEASWALTNIASGTTEQTNAVVQQGAVPKFINLLGSPYMHVAEQAVWALGNIAGDGPVARDLVLGLGALPALIELIKPDTNESLMRNIVWTLSNLCRNKNPPPPFECIKPCLPVLNKLLYSQDKDVLADACWALSYVTDGSNDKIQAVVDNGVVPRLVELLSMEEVGVLTPALRAVGNIVTGNDLQAKACPYKVFGPKTDSIIHAGALSKLSYLLKHSRSNIMKEAAWTVSNITAGNVDQIQHVVNSGLLQPLIDVLSSGDFKSQKEAAWAVTNYTSGSSPSQLVVLLQLDILKPFCNLLDSKDGKTVQVVLDGVSNILQTADKMNEAMRVAIMIEECGGLDKLEALQNHENEAIYQKALNIIDNFFSESVSTIFLDYVLYTYFCVYKTFDLNPELWRSLGSEAEYSQSAEEHVELFFGLDAQLLAYLEPLDPNTAPSEVNGQLDFSSTNSVPDGGFSF</sequence>
<evidence type="ECO:0000256" key="6">
    <source>
        <dbReference type="PROSITE-ProRule" id="PRU00561"/>
    </source>
</evidence>
<keyword evidence="3" id="KW-0677">Repeat</keyword>
<feature type="repeat" description="ARM" evidence="5">
    <location>
        <begin position="200"/>
        <end position="228"/>
    </location>
</feature>
<dbReference type="Pfam" id="PF16186">
    <property type="entry name" value="Arm_3"/>
    <property type="match status" value="1"/>
</dbReference>
<organism evidence="9">
    <name type="scientific">Timema douglasi</name>
    <name type="common">Walking stick</name>
    <dbReference type="NCBI Taxonomy" id="61478"/>
    <lineage>
        <taxon>Eukaryota</taxon>
        <taxon>Metazoa</taxon>
        <taxon>Ecdysozoa</taxon>
        <taxon>Arthropoda</taxon>
        <taxon>Hexapoda</taxon>
        <taxon>Insecta</taxon>
        <taxon>Pterygota</taxon>
        <taxon>Neoptera</taxon>
        <taxon>Polyneoptera</taxon>
        <taxon>Phasmatodea</taxon>
        <taxon>Timematodea</taxon>
        <taxon>Timematoidea</taxon>
        <taxon>Timematidae</taxon>
        <taxon>Timema</taxon>
    </lineage>
</organism>
<evidence type="ECO:0000256" key="7">
    <source>
        <dbReference type="SAM" id="MobiDB-lite"/>
    </source>
</evidence>
<dbReference type="PANTHER" id="PTHR23316">
    <property type="entry name" value="IMPORTIN ALPHA"/>
    <property type="match status" value="1"/>
</dbReference>
<accession>A0A7R8VIY2</accession>
<proteinExistence type="inferred from homology"/>
<reference evidence="9" key="1">
    <citation type="submission" date="2020-11" db="EMBL/GenBank/DDBJ databases">
        <authorList>
            <person name="Tran Van P."/>
        </authorList>
    </citation>
    <scope>NUCLEOTIDE SEQUENCE</scope>
</reference>
<dbReference type="InterPro" id="IPR000225">
    <property type="entry name" value="Armadillo"/>
</dbReference>
<feature type="region of interest" description="Disordered" evidence="7">
    <location>
        <begin position="614"/>
        <end position="634"/>
    </location>
</feature>
<evidence type="ECO:0000259" key="8">
    <source>
        <dbReference type="PROSITE" id="PS51214"/>
    </source>
</evidence>
<name>A0A7R8VIY2_TIMDO</name>
<feature type="repeat" description="ARM" evidence="5">
    <location>
        <begin position="381"/>
        <end position="423"/>
    </location>
</feature>
<dbReference type="GO" id="GO:0005634">
    <property type="term" value="C:nucleus"/>
    <property type="evidence" value="ECO:0007669"/>
    <property type="project" value="UniProtKB-ARBA"/>
</dbReference>